<accession>A0A6L6LYN6</accession>
<keyword evidence="1" id="KW-0479">Metal-binding</keyword>
<evidence type="ECO:0000313" key="4">
    <source>
        <dbReference type="EMBL" id="MTS28201.1"/>
    </source>
</evidence>
<feature type="domain" description="Sulfatase N-terminal" evidence="3">
    <location>
        <begin position="4"/>
        <end position="370"/>
    </location>
</feature>
<evidence type="ECO:0000259" key="3">
    <source>
        <dbReference type="Pfam" id="PF00884"/>
    </source>
</evidence>
<dbReference type="SUPFAM" id="SSF53649">
    <property type="entry name" value="Alkaline phosphatase-like"/>
    <property type="match status" value="1"/>
</dbReference>
<dbReference type="Gene3D" id="3.40.720.10">
    <property type="entry name" value="Alkaline Phosphatase, subunit A"/>
    <property type="match status" value="1"/>
</dbReference>
<dbReference type="InterPro" id="IPR000917">
    <property type="entry name" value="Sulfatase_N"/>
</dbReference>
<evidence type="ECO:0000256" key="1">
    <source>
        <dbReference type="ARBA" id="ARBA00022723"/>
    </source>
</evidence>
<dbReference type="EMBL" id="WMZU01000023">
    <property type="protein sequence ID" value="MTS28201.1"/>
    <property type="molecule type" value="Genomic_DNA"/>
</dbReference>
<dbReference type="PANTHER" id="PTHR45953:SF1">
    <property type="entry name" value="IDURONATE 2-SULFATASE"/>
    <property type="match status" value="1"/>
</dbReference>
<reference evidence="4 5" key="1">
    <citation type="journal article" date="2019" name="Nat. Med.">
        <title>A library of human gut bacterial isolates paired with longitudinal multiomics data enables mechanistic microbiome research.</title>
        <authorList>
            <person name="Poyet M."/>
            <person name="Groussin M."/>
            <person name="Gibbons S.M."/>
            <person name="Avila-Pacheco J."/>
            <person name="Jiang X."/>
            <person name="Kearney S.M."/>
            <person name="Perrotta A.R."/>
            <person name="Berdy B."/>
            <person name="Zhao S."/>
            <person name="Lieberman T.D."/>
            <person name="Swanson P.K."/>
            <person name="Smith M."/>
            <person name="Roesemann S."/>
            <person name="Alexander J.E."/>
            <person name="Rich S.A."/>
            <person name="Livny J."/>
            <person name="Vlamakis H."/>
            <person name="Clish C."/>
            <person name="Bullock K."/>
            <person name="Deik A."/>
            <person name="Scott J."/>
            <person name="Pierce K.A."/>
            <person name="Xavier R.J."/>
            <person name="Alm E.J."/>
        </authorList>
    </citation>
    <scope>NUCLEOTIDE SEQUENCE [LARGE SCALE GENOMIC DNA]</scope>
    <source>
        <strain evidence="4 5">BIOML-A4</strain>
    </source>
</reference>
<sequence length="487" mass="55620">MDRPNILWICTDQQRYDTLGCTGNPYVETPNLDGLAREGVCFHHAYCQSPVCAPSRASFLSGRYPRTVRVRQNGQDIPREEVLVSRVFADSGYHCGLVGKLHVSACHPSVEPFMERRIDDGYKVFHWSHHPGRADERALNWPANEYRLWLKEKGERFTAVPRPETDLVCEGMPEAYHPTTWHADRAIEFIQVNGAFDAPWFLSVNFYDPHHPFDPPAEYLERALKRSMKAPLPGPGPRAPAPSPFLENEWKNGAYNRLKEYRWENLSPQAHRCLRAAYWAMIDLLDHQIGRILDALEKSGQMKNTIVVFMSDHGEMLGDHGVYLKGPHFYECSVRVPLILSWRGKLKPAVKENALVELTDVAPTLLELAGLEVPEGMQGLSMRSWLTESSGADEFRDTVYSEYLNAMSWHTEPAAYVTMVRDDRYKLICHHGKGLGGELYDLLADPEELHNLWNEPKCGEIRFALLKTLCDRMAFACDPLPVRRSDF</sequence>
<dbReference type="InterPro" id="IPR017850">
    <property type="entry name" value="Alkaline_phosphatase_core_sf"/>
</dbReference>
<protein>
    <submittedName>
        <fullName evidence="4">Sulfatase-like hydrolase/transferase</fullName>
    </submittedName>
</protein>
<dbReference type="Pfam" id="PF00884">
    <property type="entry name" value="Sulfatase"/>
    <property type="match status" value="1"/>
</dbReference>
<dbReference type="GO" id="GO:0046872">
    <property type="term" value="F:metal ion binding"/>
    <property type="evidence" value="ECO:0007669"/>
    <property type="project" value="UniProtKB-KW"/>
</dbReference>
<name>A0A6L6LYN6_9FIRM</name>
<gene>
    <name evidence="4" type="ORF">GMD59_13020</name>
</gene>
<dbReference type="GO" id="GO:0016740">
    <property type="term" value="F:transferase activity"/>
    <property type="evidence" value="ECO:0007669"/>
    <property type="project" value="UniProtKB-KW"/>
</dbReference>
<dbReference type="GO" id="GO:0005737">
    <property type="term" value="C:cytoplasm"/>
    <property type="evidence" value="ECO:0007669"/>
    <property type="project" value="TreeGrafter"/>
</dbReference>
<dbReference type="PANTHER" id="PTHR45953">
    <property type="entry name" value="IDURONATE 2-SULFATASE"/>
    <property type="match status" value="1"/>
</dbReference>
<evidence type="ECO:0000313" key="5">
    <source>
        <dbReference type="Proteomes" id="UP000472755"/>
    </source>
</evidence>
<evidence type="ECO:0000256" key="2">
    <source>
        <dbReference type="ARBA" id="ARBA00022801"/>
    </source>
</evidence>
<dbReference type="GO" id="GO:0008484">
    <property type="term" value="F:sulfuric ester hydrolase activity"/>
    <property type="evidence" value="ECO:0007669"/>
    <property type="project" value="TreeGrafter"/>
</dbReference>
<dbReference type="Proteomes" id="UP000472755">
    <property type="component" value="Unassembled WGS sequence"/>
</dbReference>
<dbReference type="AlphaFoldDB" id="A0A6L6LYN6"/>
<keyword evidence="2 4" id="KW-0378">Hydrolase</keyword>
<proteinExistence type="predicted"/>
<dbReference type="RefSeq" id="WP_155202260.1">
    <property type="nucleotide sequence ID" value="NZ_WMZN01000010.1"/>
</dbReference>
<keyword evidence="4" id="KW-0808">Transferase</keyword>
<organism evidence="4 5">
    <name type="scientific">Ruthenibacterium lactatiformans</name>
    <dbReference type="NCBI Taxonomy" id="1550024"/>
    <lineage>
        <taxon>Bacteria</taxon>
        <taxon>Bacillati</taxon>
        <taxon>Bacillota</taxon>
        <taxon>Clostridia</taxon>
        <taxon>Eubacteriales</taxon>
        <taxon>Oscillospiraceae</taxon>
        <taxon>Ruthenibacterium</taxon>
    </lineage>
</organism>
<comment type="caution">
    <text evidence="4">The sequence shown here is derived from an EMBL/GenBank/DDBJ whole genome shotgun (WGS) entry which is preliminary data.</text>
</comment>